<name>A0A0B9G1N5_9GAMM</name>
<comment type="caution">
    <text evidence="3">The sequence shown here is derived from an EMBL/GenBank/DDBJ whole genome shotgun (WGS) entry which is preliminary data.</text>
</comment>
<dbReference type="RefSeq" id="WP_039464730.1">
    <property type="nucleotide sequence ID" value="NZ_JWLZ01000175.1"/>
</dbReference>
<accession>A0A0B9G1N5</accession>
<evidence type="ECO:0000259" key="2">
    <source>
        <dbReference type="Pfam" id="PF20419"/>
    </source>
</evidence>
<keyword evidence="1" id="KW-0732">Signal</keyword>
<feature type="signal peptide" evidence="1">
    <location>
        <begin position="1"/>
        <end position="23"/>
    </location>
</feature>
<gene>
    <name evidence="3" type="ORF">RJ45_16645</name>
</gene>
<organism evidence="3 4">
    <name type="scientific">Photobacterium gaetbulicola</name>
    <dbReference type="NCBI Taxonomy" id="1295392"/>
    <lineage>
        <taxon>Bacteria</taxon>
        <taxon>Pseudomonadati</taxon>
        <taxon>Pseudomonadota</taxon>
        <taxon>Gammaproteobacteria</taxon>
        <taxon>Vibrionales</taxon>
        <taxon>Vibrionaceae</taxon>
        <taxon>Photobacterium</taxon>
    </lineage>
</organism>
<feature type="domain" description="DUF6701" evidence="2">
    <location>
        <begin position="819"/>
        <end position="1500"/>
    </location>
</feature>
<protein>
    <recommendedName>
        <fullName evidence="2">DUF6701 domain-containing protein</fullName>
    </recommendedName>
</protein>
<dbReference type="EMBL" id="JWLZ01000175">
    <property type="protein sequence ID" value="KHT62604.1"/>
    <property type="molecule type" value="Genomic_DNA"/>
</dbReference>
<evidence type="ECO:0000256" key="1">
    <source>
        <dbReference type="SAM" id="SignalP"/>
    </source>
</evidence>
<dbReference type="InterPro" id="IPR046524">
    <property type="entry name" value="DUF6701"/>
</dbReference>
<sequence>MNKIIKLLCVVLLAASFSGYAKANEICYVKSKKDFSVSFDIDDADLEETVWAYQSNGHNLRNKRARALWTNDASVSGEVIYESTMKEGRDYRVWLWYEHTGSANQKAGYLHYYLFLDGAWVHQKKEWADLSGLNSNAITVSPGDDGEVEDFRCEENPGPPPIDEKPDYNENAQFEFGSAYCSSESCSFDLHKEYLYEPVVILMPTIGKQADNANGESPDSDAPASAFVTDIDLINNQVSFEIRKPDRVAGSVQQMTKVDYLVVEPGTADFNGRTVVAGYVETDKLVYINGGGESNESAWAAVPFADFGLSNPFITSPVVLTQVQSDRNGKWLTAAMRGQDKMTALSNKEGIELSLELSRSREGSGYEAEKVGFIATQEGGGNIDGFNYYFGRLTTPHVTGNQPLEQGCSTYHDLNVNSISGVVAKKMERNGGHGGWLRRCRININQASFVVDEDNLDRSHLPEVVGYFAVEQDYQLPEHCEYFPGATQAHGASGKIEIYNHSFVHQPENVFKLGFTEINDGSGLGEASCRTDNSSWKCEIDPAGTVESIALPSFPSGGINESYYDGETYEISPEDLYNRLEAGSTTVLQLNTSGDYWIRNLTLNGNARLEVASGIKVRLFVENLQTNIDSSINHNGQPDNFILIGVGTNARIHLTGQTTFNGMVYSENHVTLDSKFTFNDDITQMPATITGAVTAKHIFMSGTSNIRAAGQCFTPIEPEYQIVALNPQDLSLTCDRQLVQFQVQDKSGQPAGNYSGRVNISTNLTSANKAHWYLQPEGGEIDKLDVSQAHSFSVDNSGIVSLWLQSDIVGTIVATGSLSTDSDEADSGQYGFVPFKFEIGNGRIPVVAGKPASITIKAKSCRDDSNSDVAVGYEGKRTLNFSTAYIAPRQGLSSNNSHQLELRKSGITDPDKDWSVEEVELNFDKGVADAQLRYLDAGKTSLTIHDPSCTLDKGCEILPHSQLLNKASIGDWTRLEGTQSVWSRPYTFALCNAGEPYIEGATGTADIPKEGSNGHLVAFLPAGHQFSTFVKPVIWQGDGDFSLDGTQGDVDSTAFCGRQVTQNFFRSDAPATNVMLSHQLHTPENQQQGQLSGTLFLSNTAMANQSYSLSWDEVGSIRLRADTAGNYLGMDINAGYRHVGRFYPDAFAIVSAESGKQYPDDQSFVYMDQPFSARFKVEAQNADGKPTKNYGAFAPSKQVGLDIAALDTQVAHGEMNELSHRVDWGGLPDNWKKSWNGAYITVNWFNLAFKRDVKSAASDDKALTTQPDGPYDVALGIMREELSANEAEAIGYPEIAVDHVLFPCDLSQDGCTDADSRGMMEFAAFHTRYGRMVLDDVAGRFDSELSIPLRVEYWDGVDFVTNKQDSRAAFDGKLSCKQILSQSDTDVTSTSYTQGSGNVQSGETRSGEFVAVPTDVKDNDGNAVIYREQVRFWQKVVSDKPKAIDNEPEIRCEVGPSAGNSNYQPWLTFDWRGKGDESPHSTVTFGAYRGNDRVLYRGEKGINTMLD</sequence>
<evidence type="ECO:0000313" key="4">
    <source>
        <dbReference type="Proteomes" id="UP000031278"/>
    </source>
</evidence>
<proteinExistence type="predicted"/>
<dbReference type="Pfam" id="PF20419">
    <property type="entry name" value="DUF6701"/>
    <property type="match status" value="1"/>
</dbReference>
<evidence type="ECO:0000313" key="3">
    <source>
        <dbReference type="EMBL" id="KHT62604.1"/>
    </source>
</evidence>
<feature type="chain" id="PRO_5002146282" description="DUF6701 domain-containing protein" evidence="1">
    <location>
        <begin position="24"/>
        <end position="1507"/>
    </location>
</feature>
<reference evidence="3 4" key="1">
    <citation type="submission" date="2014-12" db="EMBL/GenBank/DDBJ databases">
        <title>Genome sequencing of Photobacterium gaetbulicola AD005a.</title>
        <authorList>
            <person name="Adrian T.G.S."/>
            <person name="Chan K.G."/>
        </authorList>
    </citation>
    <scope>NUCLEOTIDE SEQUENCE [LARGE SCALE GENOMIC DNA]</scope>
    <source>
        <strain evidence="3 4">AD005a</strain>
    </source>
</reference>
<dbReference type="Proteomes" id="UP000031278">
    <property type="component" value="Unassembled WGS sequence"/>
</dbReference>